<protein>
    <submittedName>
        <fullName evidence="2">Uncharacterized protein</fullName>
    </submittedName>
</protein>
<reference evidence="2 3" key="1">
    <citation type="journal article" date="2021" name="Commun. Biol.">
        <title>The genome of Shorea leprosula (Dipterocarpaceae) highlights the ecological relevance of drought in aseasonal tropical rainforests.</title>
        <authorList>
            <person name="Ng K.K.S."/>
            <person name="Kobayashi M.J."/>
            <person name="Fawcett J.A."/>
            <person name="Hatakeyama M."/>
            <person name="Paape T."/>
            <person name="Ng C.H."/>
            <person name="Ang C.C."/>
            <person name="Tnah L.H."/>
            <person name="Lee C.T."/>
            <person name="Nishiyama T."/>
            <person name="Sese J."/>
            <person name="O'Brien M.J."/>
            <person name="Copetti D."/>
            <person name="Mohd Noor M.I."/>
            <person name="Ong R.C."/>
            <person name="Putra M."/>
            <person name="Sireger I.Z."/>
            <person name="Indrioko S."/>
            <person name="Kosugi Y."/>
            <person name="Izuno A."/>
            <person name="Isagi Y."/>
            <person name="Lee S.L."/>
            <person name="Shimizu K.K."/>
        </authorList>
    </citation>
    <scope>NUCLEOTIDE SEQUENCE [LARGE SCALE GENOMIC DNA]</scope>
    <source>
        <strain evidence="2">214</strain>
    </source>
</reference>
<proteinExistence type="predicted"/>
<accession>A0AAV5LPD1</accession>
<name>A0AAV5LPD1_9ROSI</name>
<dbReference type="AlphaFoldDB" id="A0AAV5LPD1"/>
<evidence type="ECO:0000313" key="2">
    <source>
        <dbReference type="EMBL" id="GKV38367.1"/>
    </source>
</evidence>
<dbReference type="EMBL" id="BPVZ01000127">
    <property type="protein sequence ID" value="GKV38367.1"/>
    <property type="molecule type" value="Genomic_DNA"/>
</dbReference>
<evidence type="ECO:0000256" key="1">
    <source>
        <dbReference type="SAM" id="MobiDB-lite"/>
    </source>
</evidence>
<organism evidence="2 3">
    <name type="scientific">Rubroshorea leprosula</name>
    <dbReference type="NCBI Taxonomy" id="152421"/>
    <lineage>
        <taxon>Eukaryota</taxon>
        <taxon>Viridiplantae</taxon>
        <taxon>Streptophyta</taxon>
        <taxon>Embryophyta</taxon>
        <taxon>Tracheophyta</taxon>
        <taxon>Spermatophyta</taxon>
        <taxon>Magnoliopsida</taxon>
        <taxon>eudicotyledons</taxon>
        <taxon>Gunneridae</taxon>
        <taxon>Pentapetalae</taxon>
        <taxon>rosids</taxon>
        <taxon>malvids</taxon>
        <taxon>Malvales</taxon>
        <taxon>Dipterocarpaceae</taxon>
        <taxon>Rubroshorea</taxon>
    </lineage>
</organism>
<feature type="compositionally biased region" description="Polar residues" evidence="1">
    <location>
        <begin position="33"/>
        <end position="52"/>
    </location>
</feature>
<dbReference type="Proteomes" id="UP001054252">
    <property type="component" value="Unassembled WGS sequence"/>
</dbReference>
<sequence length="52" mass="5822">MGLDFLPTICDSIKSLEIGDCEKLKRIPLHLSSLDNGQPPSLKQIQVDTKER</sequence>
<feature type="region of interest" description="Disordered" evidence="1">
    <location>
        <begin position="32"/>
        <end position="52"/>
    </location>
</feature>
<gene>
    <name evidence="2" type="ORF">SLEP1_g46283</name>
</gene>
<comment type="caution">
    <text evidence="2">The sequence shown here is derived from an EMBL/GenBank/DDBJ whole genome shotgun (WGS) entry which is preliminary data.</text>
</comment>
<keyword evidence="3" id="KW-1185">Reference proteome</keyword>
<evidence type="ECO:0000313" key="3">
    <source>
        <dbReference type="Proteomes" id="UP001054252"/>
    </source>
</evidence>